<dbReference type="PANTHER" id="PTHR39741">
    <property type="entry name" value="F-BOX DOMAIN CONTAINING PROTEIN, EXPRESSED"/>
    <property type="match status" value="1"/>
</dbReference>
<organism evidence="1 2">
    <name type="scientific">Eleusine coracana subsp. coracana</name>
    <dbReference type="NCBI Taxonomy" id="191504"/>
    <lineage>
        <taxon>Eukaryota</taxon>
        <taxon>Viridiplantae</taxon>
        <taxon>Streptophyta</taxon>
        <taxon>Embryophyta</taxon>
        <taxon>Tracheophyta</taxon>
        <taxon>Spermatophyta</taxon>
        <taxon>Magnoliopsida</taxon>
        <taxon>Liliopsida</taxon>
        <taxon>Poales</taxon>
        <taxon>Poaceae</taxon>
        <taxon>PACMAD clade</taxon>
        <taxon>Chloridoideae</taxon>
        <taxon>Cynodonteae</taxon>
        <taxon>Eleusininae</taxon>
        <taxon>Eleusine</taxon>
    </lineage>
</organism>
<dbReference type="EMBL" id="BQKI01000016">
    <property type="protein sequence ID" value="GJN09617.1"/>
    <property type="molecule type" value="Genomic_DNA"/>
</dbReference>
<keyword evidence="2" id="KW-1185">Reference proteome</keyword>
<evidence type="ECO:0008006" key="3">
    <source>
        <dbReference type="Google" id="ProtNLM"/>
    </source>
</evidence>
<dbReference type="AlphaFoldDB" id="A0AAV5DGH1"/>
<dbReference type="InterPro" id="IPR055336">
    <property type="entry name" value="At4g00755-like"/>
</dbReference>
<proteinExistence type="predicted"/>
<dbReference type="PANTHER" id="PTHR39741:SF18">
    <property type="entry name" value="F-BOX DOMAIN CONTAINING PROTEIN, EXPRESSED"/>
    <property type="match status" value="1"/>
</dbReference>
<accession>A0AAV5DGH1</accession>
<sequence>MEVVGKATADATGVDFLEWLGPDTSAVVFALLRDPADIARASAVSRSWRTIVLATHFRKIQCLRACPDVTYFVRIEQVSASPSSSSNSDVNEEVAGSSAAAAWGNHEREQRVYTHLAYALLSRNISTCCIAGCVGASSTDNFPNESIENTLEPRDVVDLMPWYWSSGGQWDPSIPECLIYKLSSDLCLIDEIRIKPFRAFFQDGMPIYSSQSVCFSFGCPKSPLRPKDLVSDENEGKLTADNNYIWTYTSREFPMLQRNRLQSFKLPRSVLCIGGVVKVEFRGRIQKQAADDLYYICVSNVQILGTPLSSEFGAAPCENGLVLKYCPDPDQIRCSKTSGGLSKLRYIEPRFWQQVTGQGIQLNQELANRLLGPALQFVVEEEDDEMEDACPVL</sequence>
<gene>
    <name evidence="1" type="primary">ga27639</name>
    <name evidence="1" type="ORF">PR202_ga27639</name>
</gene>
<reference evidence="1" key="1">
    <citation type="journal article" date="2018" name="DNA Res.">
        <title>Multiple hybrid de novo genome assembly of finger millet, an orphan allotetraploid crop.</title>
        <authorList>
            <person name="Hatakeyama M."/>
            <person name="Aluri S."/>
            <person name="Balachadran M.T."/>
            <person name="Sivarajan S.R."/>
            <person name="Patrignani A."/>
            <person name="Gruter S."/>
            <person name="Poveda L."/>
            <person name="Shimizu-Inatsugi R."/>
            <person name="Baeten J."/>
            <person name="Francoijs K.J."/>
            <person name="Nataraja K.N."/>
            <person name="Reddy Y.A.N."/>
            <person name="Phadnis S."/>
            <person name="Ravikumar R.L."/>
            <person name="Schlapbach R."/>
            <person name="Sreeman S.M."/>
            <person name="Shimizu K.K."/>
        </authorList>
    </citation>
    <scope>NUCLEOTIDE SEQUENCE</scope>
</reference>
<protein>
    <recommendedName>
        <fullName evidence="3">F-box protein</fullName>
    </recommendedName>
</protein>
<evidence type="ECO:0000313" key="2">
    <source>
        <dbReference type="Proteomes" id="UP001054889"/>
    </source>
</evidence>
<dbReference type="Proteomes" id="UP001054889">
    <property type="component" value="Unassembled WGS sequence"/>
</dbReference>
<comment type="caution">
    <text evidence="1">The sequence shown here is derived from an EMBL/GenBank/DDBJ whole genome shotgun (WGS) entry which is preliminary data.</text>
</comment>
<dbReference type="InterPro" id="IPR036047">
    <property type="entry name" value="F-box-like_dom_sf"/>
</dbReference>
<evidence type="ECO:0000313" key="1">
    <source>
        <dbReference type="EMBL" id="GJN09617.1"/>
    </source>
</evidence>
<dbReference type="SUPFAM" id="SSF81383">
    <property type="entry name" value="F-box domain"/>
    <property type="match status" value="1"/>
</dbReference>
<reference evidence="1" key="2">
    <citation type="submission" date="2021-12" db="EMBL/GenBank/DDBJ databases">
        <title>Resequencing data analysis of finger millet.</title>
        <authorList>
            <person name="Hatakeyama M."/>
            <person name="Aluri S."/>
            <person name="Balachadran M.T."/>
            <person name="Sivarajan S.R."/>
            <person name="Poveda L."/>
            <person name="Shimizu-Inatsugi R."/>
            <person name="Schlapbach R."/>
            <person name="Sreeman S.M."/>
            <person name="Shimizu K.K."/>
        </authorList>
    </citation>
    <scope>NUCLEOTIDE SEQUENCE</scope>
</reference>
<name>A0AAV5DGH1_ELECO</name>